<dbReference type="RefSeq" id="WP_344298935.1">
    <property type="nucleotide sequence ID" value="NZ_BAAAQW010000003.1"/>
</dbReference>
<keyword evidence="1" id="KW-0472">Membrane</keyword>
<reference evidence="3" key="1">
    <citation type="journal article" date="2019" name="Int. J. Syst. Evol. Microbiol.">
        <title>The Global Catalogue of Microorganisms (GCM) 10K type strain sequencing project: providing services to taxonomists for standard genome sequencing and annotation.</title>
        <authorList>
            <consortium name="The Broad Institute Genomics Platform"/>
            <consortium name="The Broad Institute Genome Sequencing Center for Infectious Disease"/>
            <person name="Wu L."/>
            <person name="Ma J."/>
        </authorList>
    </citation>
    <scope>NUCLEOTIDE SEQUENCE [LARGE SCALE GENOMIC DNA]</scope>
    <source>
        <strain evidence="3">JCM 16034</strain>
    </source>
</reference>
<evidence type="ECO:0000256" key="1">
    <source>
        <dbReference type="SAM" id="Phobius"/>
    </source>
</evidence>
<keyword evidence="1" id="KW-0812">Transmembrane</keyword>
<dbReference type="Proteomes" id="UP001500432">
    <property type="component" value="Unassembled WGS sequence"/>
</dbReference>
<organism evidence="2 3">
    <name type="scientific">Sinomonas flava</name>
    <dbReference type="NCBI Taxonomy" id="496857"/>
    <lineage>
        <taxon>Bacteria</taxon>
        <taxon>Bacillati</taxon>
        <taxon>Actinomycetota</taxon>
        <taxon>Actinomycetes</taxon>
        <taxon>Micrococcales</taxon>
        <taxon>Micrococcaceae</taxon>
        <taxon>Sinomonas</taxon>
    </lineage>
</organism>
<evidence type="ECO:0000313" key="2">
    <source>
        <dbReference type="EMBL" id="GAA2199041.1"/>
    </source>
</evidence>
<keyword evidence="1" id="KW-1133">Transmembrane helix</keyword>
<dbReference type="EMBL" id="BAAAQW010000003">
    <property type="protein sequence ID" value="GAA2199041.1"/>
    <property type="molecule type" value="Genomic_DNA"/>
</dbReference>
<comment type="caution">
    <text evidence="2">The sequence shown here is derived from an EMBL/GenBank/DDBJ whole genome shotgun (WGS) entry which is preliminary data.</text>
</comment>
<protein>
    <submittedName>
        <fullName evidence="2">Uncharacterized protein</fullName>
    </submittedName>
</protein>
<accession>A0ABN3BQ18</accession>
<sequence length="98" mass="9560">MSSTDARRGGAEGSTTAKRTFAGRAAAAAGGVVAAATLAAGVVMSPAPAPTARLDGVHADLQRAVALRQITGEQAAFLEAQLRQQILSDAAASGAGTA</sequence>
<name>A0ABN3BQ18_9MICC</name>
<gene>
    <name evidence="2" type="ORF">GCM10009849_14020</name>
</gene>
<feature type="transmembrane region" description="Helical" evidence="1">
    <location>
        <begin position="21"/>
        <end position="44"/>
    </location>
</feature>
<keyword evidence="3" id="KW-1185">Reference proteome</keyword>
<proteinExistence type="predicted"/>
<evidence type="ECO:0000313" key="3">
    <source>
        <dbReference type="Proteomes" id="UP001500432"/>
    </source>
</evidence>